<evidence type="ECO:0000256" key="4">
    <source>
        <dbReference type="ARBA" id="ARBA00022692"/>
    </source>
</evidence>
<evidence type="ECO:0000256" key="11">
    <source>
        <dbReference type="ARBA" id="ARBA00023221"/>
    </source>
</evidence>
<evidence type="ECO:0000256" key="13">
    <source>
        <dbReference type="PROSITE-ProRule" id="PRU01087"/>
    </source>
</evidence>
<sequence length="234" mass="26459">MEAGGAAARMHQHPYYPPGVAIPGWAPDDAPRLRRAPMFVAVMGLIAALAYRQARSSRHAPRVLDRFAASWFSVCGFLHVCFEGYYIYNRTSIAGLQTPLAHLWKEYALSDSRYLTSDVFTVCVETITVFAWGPLCLLTTISILSGSPSRHVNQVVICTAHLYGVALYYATNWAEQRFLGTSYSRPEFLYYWVYYVGFNAPWVVVPLVLLYDSYVQVGRAFGALQDKVERRKNH</sequence>
<keyword evidence="10" id="KW-1207">Sterol metabolism</keyword>
<dbReference type="KEGG" id="ptkz:JDV02_007453"/>
<feature type="transmembrane region" description="Helical" evidence="14">
    <location>
        <begin position="63"/>
        <end position="88"/>
    </location>
</feature>
<dbReference type="Pfam" id="PF05241">
    <property type="entry name" value="EBP"/>
    <property type="match status" value="1"/>
</dbReference>
<dbReference type="GO" id="GO:0005783">
    <property type="term" value="C:endoplasmic reticulum"/>
    <property type="evidence" value="ECO:0007669"/>
    <property type="project" value="TreeGrafter"/>
</dbReference>
<name>A0A9Q8QMJ3_9HYPO</name>
<dbReference type="InterPro" id="IPR033118">
    <property type="entry name" value="EXPERA"/>
</dbReference>
<feature type="transmembrane region" description="Helical" evidence="14">
    <location>
        <begin position="119"/>
        <end position="144"/>
    </location>
</feature>
<dbReference type="RefSeq" id="XP_047844945.1">
    <property type="nucleotide sequence ID" value="XM_047988946.1"/>
</dbReference>
<dbReference type="InterPro" id="IPR007905">
    <property type="entry name" value="EBP"/>
</dbReference>
<dbReference type="EC" id="5.3.3.5" evidence="16"/>
<dbReference type="GO" id="GO:0000247">
    <property type="term" value="F:C-8 sterol isomerase activity"/>
    <property type="evidence" value="ECO:0007669"/>
    <property type="project" value="TreeGrafter"/>
</dbReference>
<keyword evidence="4 13" id="KW-0812">Transmembrane</keyword>
<feature type="transmembrane region" description="Helical" evidence="14">
    <location>
        <begin position="151"/>
        <end position="171"/>
    </location>
</feature>
<dbReference type="OrthoDB" id="58557at2759"/>
<proteinExistence type="inferred from homology"/>
<dbReference type="PANTHER" id="PTHR14207:SF0">
    <property type="entry name" value="3-BETA-HYDROXYSTEROID-DELTA(8),DELTA(7)-ISOMERASE"/>
    <property type="match status" value="1"/>
</dbReference>
<dbReference type="PROSITE" id="PS51751">
    <property type="entry name" value="EXPERA"/>
    <property type="match status" value="1"/>
</dbReference>
<keyword evidence="12 16" id="KW-0413">Isomerase</keyword>
<keyword evidence="6 13" id="KW-1133">Transmembrane helix</keyword>
<protein>
    <submittedName>
        <fullName evidence="16">Cholestenol Delta-isomerase</fullName>
        <ecNumber evidence="16">5.3.3.5</ecNumber>
    </submittedName>
</protein>
<reference evidence="16" key="1">
    <citation type="submission" date="2021-11" db="EMBL/GenBank/DDBJ databases">
        <title>Purpureocillium_takamizusanense_genome.</title>
        <authorList>
            <person name="Nguyen N.-H."/>
        </authorList>
    </citation>
    <scope>NUCLEOTIDE SEQUENCE</scope>
    <source>
        <strain evidence="16">PT3</strain>
    </source>
</reference>
<feature type="domain" description="EXPERA" evidence="15">
    <location>
        <begin position="64"/>
        <end position="210"/>
    </location>
</feature>
<dbReference type="GO" id="GO:0004769">
    <property type="term" value="F:steroid Delta-isomerase activity"/>
    <property type="evidence" value="ECO:0007669"/>
    <property type="project" value="TreeGrafter"/>
</dbReference>
<keyword evidence="17" id="KW-1185">Reference proteome</keyword>
<keyword evidence="8" id="KW-0443">Lipid metabolism</keyword>
<comment type="similarity">
    <text evidence="2">Belongs to the EBP family.</text>
</comment>
<evidence type="ECO:0000256" key="1">
    <source>
        <dbReference type="ARBA" id="ARBA00004141"/>
    </source>
</evidence>
<dbReference type="GeneID" id="72069401"/>
<dbReference type="EMBL" id="CP086360">
    <property type="protein sequence ID" value="UNI21464.1"/>
    <property type="molecule type" value="Genomic_DNA"/>
</dbReference>
<evidence type="ECO:0000256" key="2">
    <source>
        <dbReference type="ARBA" id="ARBA00008337"/>
    </source>
</evidence>
<feature type="transmembrane region" description="Helical" evidence="14">
    <location>
        <begin position="191"/>
        <end position="211"/>
    </location>
</feature>
<keyword evidence="11" id="KW-0753">Steroid metabolism</keyword>
<evidence type="ECO:0000259" key="15">
    <source>
        <dbReference type="PROSITE" id="PS51751"/>
    </source>
</evidence>
<accession>A0A9Q8QMJ3</accession>
<evidence type="ECO:0000256" key="10">
    <source>
        <dbReference type="ARBA" id="ARBA00023166"/>
    </source>
</evidence>
<evidence type="ECO:0000256" key="3">
    <source>
        <dbReference type="ARBA" id="ARBA00022516"/>
    </source>
</evidence>
<evidence type="ECO:0000256" key="5">
    <source>
        <dbReference type="ARBA" id="ARBA00022955"/>
    </source>
</evidence>
<feature type="transmembrane region" description="Helical" evidence="14">
    <location>
        <begin position="33"/>
        <end position="51"/>
    </location>
</feature>
<dbReference type="AlphaFoldDB" id="A0A9Q8QMJ3"/>
<dbReference type="Proteomes" id="UP000829364">
    <property type="component" value="Chromosome 7"/>
</dbReference>
<evidence type="ECO:0000256" key="12">
    <source>
        <dbReference type="ARBA" id="ARBA00023235"/>
    </source>
</evidence>
<keyword evidence="3" id="KW-0444">Lipid biosynthesis</keyword>
<dbReference type="PANTHER" id="PTHR14207">
    <property type="entry name" value="STEROL ISOMERASE"/>
    <property type="match status" value="1"/>
</dbReference>
<evidence type="ECO:0000256" key="6">
    <source>
        <dbReference type="ARBA" id="ARBA00022989"/>
    </source>
</evidence>
<keyword evidence="9 13" id="KW-0472">Membrane</keyword>
<evidence type="ECO:0000256" key="7">
    <source>
        <dbReference type="ARBA" id="ARBA00023011"/>
    </source>
</evidence>
<dbReference type="GO" id="GO:0016126">
    <property type="term" value="P:sterol biosynthetic process"/>
    <property type="evidence" value="ECO:0007669"/>
    <property type="project" value="UniProtKB-KW"/>
</dbReference>
<evidence type="ECO:0000256" key="9">
    <source>
        <dbReference type="ARBA" id="ARBA00023136"/>
    </source>
</evidence>
<gene>
    <name evidence="16" type="ORF">JDV02_007453</name>
</gene>
<dbReference type="GO" id="GO:0047750">
    <property type="term" value="F:cholestenol delta-isomerase activity"/>
    <property type="evidence" value="ECO:0007669"/>
    <property type="project" value="UniProtKB-EC"/>
</dbReference>
<comment type="subcellular location">
    <subcellularLocation>
        <location evidence="1">Membrane</location>
        <topology evidence="1">Multi-pass membrane protein</topology>
    </subcellularLocation>
</comment>
<organism evidence="16 17">
    <name type="scientific">Purpureocillium takamizusanense</name>
    <dbReference type="NCBI Taxonomy" id="2060973"/>
    <lineage>
        <taxon>Eukaryota</taxon>
        <taxon>Fungi</taxon>
        <taxon>Dikarya</taxon>
        <taxon>Ascomycota</taxon>
        <taxon>Pezizomycotina</taxon>
        <taxon>Sordariomycetes</taxon>
        <taxon>Hypocreomycetidae</taxon>
        <taxon>Hypocreales</taxon>
        <taxon>Ophiocordycipitaceae</taxon>
        <taxon>Purpureocillium</taxon>
    </lineage>
</organism>
<evidence type="ECO:0000313" key="16">
    <source>
        <dbReference type="EMBL" id="UNI21464.1"/>
    </source>
</evidence>
<evidence type="ECO:0000256" key="14">
    <source>
        <dbReference type="SAM" id="Phobius"/>
    </source>
</evidence>
<dbReference type="GO" id="GO:0016020">
    <property type="term" value="C:membrane"/>
    <property type="evidence" value="ECO:0007669"/>
    <property type="project" value="UniProtKB-SubCell"/>
</dbReference>
<keyword evidence="5" id="KW-0752">Steroid biosynthesis</keyword>
<keyword evidence="7" id="KW-0756">Sterol biosynthesis</keyword>
<evidence type="ECO:0000256" key="8">
    <source>
        <dbReference type="ARBA" id="ARBA00023098"/>
    </source>
</evidence>
<evidence type="ECO:0000313" key="17">
    <source>
        <dbReference type="Proteomes" id="UP000829364"/>
    </source>
</evidence>